<gene>
    <name evidence="1" type="ORF">EZS28_007112</name>
</gene>
<reference evidence="1 2" key="1">
    <citation type="submission" date="2019-03" db="EMBL/GenBank/DDBJ databases">
        <title>Single cell metagenomics reveals metabolic interactions within the superorganism composed of flagellate Streblomastix strix and complex community of Bacteroidetes bacteria on its surface.</title>
        <authorList>
            <person name="Treitli S.C."/>
            <person name="Kolisko M."/>
            <person name="Husnik F."/>
            <person name="Keeling P."/>
            <person name="Hampl V."/>
        </authorList>
    </citation>
    <scope>NUCLEOTIDE SEQUENCE [LARGE SCALE GENOMIC DNA]</scope>
    <source>
        <strain evidence="1">ST1C</strain>
    </source>
</reference>
<evidence type="ECO:0000313" key="1">
    <source>
        <dbReference type="EMBL" id="KAA6397358.1"/>
    </source>
</evidence>
<comment type="caution">
    <text evidence="1">The sequence shown here is derived from an EMBL/GenBank/DDBJ whole genome shotgun (WGS) entry which is preliminary data.</text>
</comment>
<dbReference type="AlphaFoldDB" id="A0A5J4WR09"/>
<dbReference type="EMBL" id="SNRW01001198">
    <property type="protein sequence ID" value="KAA6397358.1"/>
    <property type="molecule type" value="Genomic_DNA"/>
</dbReference>
<accession>A0A5J4WR09</accession>
<dbReference type="Proteomes" id="UP000324800">
    <property type="component" value="Unassembled WGS sequence"/>
</dbReference>
<feature type="non-terminal residue" evidence="1">
    <location>
        <position position="70"/>
    </location>
</feature>
<organism evidence="1 2">
    <name type="scientific">Streblomastix strix</name>
    <dbReference type="NCBI Taxonomy" id="222440"/>
    <lineage>
        <taxon>Eukaryota</taxon>
        <taxon>Metamonada</taxon>
        <taxon>Preaxostyla</taxon>
        <taxon>Oxymonadida</taxon>
        <taxon>Streblomastigidae</taxon>
        <taxon>Streblomastix</taxon>
    </lineage>
</organism>
<name>A0A5J4WR09_9EUKA</name>
<proteinExistence type="predicted"/>
<evidence type="ECO:0000313" key="2">
    <source>
        <dbReference type="Proteomes" id="UP000324800"/>
    </source>
</evidence>
<sequence length="70" mass="7855">MFQSENRGQLNYAGDCESANEFKYGLYSNAGVNGVNYEQAGELAISGGVTELQIGDEVDYVDQYEYEYDY</sequence>
<protein>
    <submittedName>
        <fullName evidence="1">Uncharacterized protein</fullName>
    </submittedName>
</protein>